<dbReference type="Gene3D" id="2.60.40.3210">
    <property type="entry name" value="Zona pellucida, ZP-N domain"/>
    <property type="match status" value="1"/>
</dbReference>
<keyword evidence="7 14" id="KW-0165">Cleavage on pair of basic residues</keyword>
<dbReference type="GO" id="GO:0035804">
    <property type="term" value="F:structural constituent of egg coat"/>
    <property type="evidence" value="ECO:0007669"/>
    <property type="project" value="UniProtKB-UniRule"/>
</dbReference>
<organism evidence="16 17">
    <name type="scientific">Chelydra serpentina</name>
    <name type="common">Snapping turtle</name>
    <name type="synonym">Testudo serpentina</name>
    <dbReference type="NCBI Taxonomy" id="8475"/>
    <lineage>
        <taxon>Eukaryota</taxon>
        <taxon>Metazoa</taxon>
        <taxon>Chordata</taxon>
        <taxon>Craniata</taxon>
        <taxon>Vertebrata</taxon>
        <taxon>Euteleostomi</taxon>
        <taxon>Archelosauria</taxon>
        <taxon>Testudinata</taxon>
        <taxon>Testudines</taxon>
        <taxon>Cryptodira</taxon>
        <taxon>Durocryptodira</taxon>
        <taxon>Americhelydia</taxon>
        <taxon>Chelydroidea</taxon>
        <taxon>Chelydridae</taxon>
        <taxon>Chelydra</taxon>
    </lineage>
</organism>
<comment type="similarity">
    <text evidence="2 14">Belongs to the ZP domain family. ZPC subfamily.</text>
</comment>
<evidence type="ECO:0000256" key="12">
    <source>
        <dbReference type="ARBA" id="ARBA00023157"/>
    </source>
</evidence>
<accession>A0A8T1S4X1</accession>
<evidence type="ECO:0000256" key="7">
    <source>
        <dbReference type="ARBA" id="ARBA00022685"/>
    </source>
</evidence>
<dbReference type="EMBL" id="JAHGAV010000724">
    <property type="protein sequence ID" value="KAG6923891.1"/>
    <property type="molecule type" value="Genomic_DNA"/>
</dbReference>
<keyword evidence="9 14" id="KW-0732">Signal</keyword>
<feature type="non-terminal residue" evidence="16">
    <location>
        <position position="1"/>
    </location>
</feature>
<name>A0A8T1S4X1_CHESE</name>
<dbReference type="Pfam" id="PF23344">
    <property type="entry name" value="ZP-N"/>
    <property type="match status" value="1"/>
</dbReference>
<evidence type="ECO:0000256" key="6">
    <source>
        <dbReference type="ARBA" id="ARBA00022530"/>
    </source>
</evidence>
<feature type="domain" description="ZP" evidence="15">
    <location>
        <begin position="1"/>
        <end position="221"/>
    </location>
</feature>
<evidence type="ECO:0000256" key="3">
    <source>
        <dbReference type="ARBA" id="ARBA00017980"/>
    </source>
</evidence>
<dbReference type="FunFam" id="2.60.40.3210:FF:000001">
    <property type="entry name" value="Zona pellucida sperm-binding protein 3"/>
    <property type="match status" value="1"/>
</dbReference>
<dbReference type="Gene3D" id="2.60.40.4100">
    <property type="entry name" value="Zona pellucida, ZP-C domain"/>
    <property type="match status" value="1"/>
</dbReference>
<keyword evidence="8" id="KW-0812">Transmembrane</keyword>
<comment type="subcellular location">
    <subcellularLocation>
        <location evidence="1">Secreted</location>
        <location evidence="1">Extracellular space</location>
        <location evidence="1">Extracellular matrix</location>
    </subcellularLocation>
    <subcellularLocation>
        <location evidence="14">Zona pellucida</location>
    </subcellularLocation>
    <subcellularLocation>
        <location evidence="14">Cell membrane</location>
        <topology evidence="14">Single-pass type I membrane protein</topology>
    </subcellularLocation>
</comment>
<dbReference type="PANTHER" id="PTHR11576:SF2">
    <property type="entry name" value="ZONA PELLUCIDA SPERM-BINDING PROTEIN 3"/>
    <property type="match status" value="1"/>
</dbReference>
<dbReference type="InterPro" id="IPR042235">
    <property type="entry name" value="ZP-C_dom"/>
</dbReference>
<dbReference type="InterPro" id="IPR055355">
    <property type="entry name" value="ZP-C"/>
</dbReference>
<dbReference type="AlphaFoldDB" id="A0A8T1S4X1"/>
<evidence type="ECO:0000256" key="11">
    <source>
        <dbReference type="ARBA" id="ARBA00023136"/>
    </source>
</evidence>
<dbReference type="SMART" id="SM00241">
    <property type="entry name" value="ZP"/>
    <property type="match status" value="1"/>
</dbReference>
<keyword evidence="17" id="KW-1185">Reference proteome</keyword>
<gene>
    <name evidence="16" type="ORF">G0U57_018971</name>
</gene>
<comment type="domain">
    <text evidence="14">The ZP domain is involved in the polymerization of the ZP proteins to form the zona pellucida.</text>
</comment>
<keyword evidence="4 14" id="KW-1003">Cell membrane</keyword>
<evidence type="ECO:0000256" key="10">
    <source>
        <dbReference type="ARBA" id="ARBA00022989"/>
    </source>
</evidence>
<evidence type="ECO:0000256" key="8">
    <source>
        <dbReference type="ARBA" id="ARBA00022692"/>
    </source>
</evidence>
<comment type="PTM">
    <text evidence="14">Proteolytically cleaved before the transmembrane segment to yield the secreted ectodomain incorporated in the zona pellucida.</text>
</comment>
<evidence type="ECO:0000256" key="4">
    <source>
        <dbReference type="ARBA" id="ARBA00022475"/>
    </source>
</evidence>
<evidence type="ECO:0000313" key="17">
    <source>
        <dbReference type="Proteomes" id="UP000765507"/>
    </source>
</evidence>
<dbReference type="Proteomes" id="UP000765507">
    <property type="component" value="Unassembled WGS sequence"/>
</dbReference>
<protein>
    <recommendedName>
        <fullName evidence="3 14">Zona pellucida sperm-binding protein 3</fullName>
    </recommendedName>
</protein>
<keyword evidence="13" id="KW-0325">Glycoprotein</keyword>
<dbReference type="OrthoDB" id="8880842at2759"/>
<dbReference type="GO" id="GO:0032190">
    <property type="term" value="F:acrosin binding"/>
    <property type="evidence" value="ECO:0007669"/>
    <property type="project" value="TreeGrafter"/>
</dbReference>
<reference evidence="16 17" key="1">
    <citation type="journal article" date="2020" name="G3 (Bethesda)">
        <title>Draft Genome of the Common Snapping Turtle, Chelydra serpentina, a Model for Phenotypic Plasticity in Reptiles.</title>
        <authorList>
            <person name="Das D."/>
            <person name="Singh S.K."/>
            <person name="Bierstedt J."/>
            <person name="Erickson A."/>
            <person name="Galli G.L.J."/>
            <person name="Crossley D.A. 2nd"/>
            <person name="Rhen T."/>
        </authorList>
    </citation>
    <scope>NUCLEOTIDE SEQUENCE [LARGE SCALE GENOMIC DNA]</scope>
    <source>
        <strain evidence="16">KW</strain>
    </source>
</reference>
<dbReference type="InterPro" id="IPR055356">
    <property type="entry name" value="ZP-N"/>
</dbReference>
<dbReference type="InterPro" id="IPR001507">
    <property type="entry name" value="ZP_dom"/>
</dbReference>
<comment type="caution">
    <text evidence="16">The sequence shown here is derived from an EMBL/GenBank/DDBJ whole genome shotgun (WGS) entry which is preliminary data.</text>
</comment>
<evidence type="ECO:0000256" key="14">
    <source>
        <dbReference type="RuleBase" id="RU367066"/>
    </source>
</evidence>
<proteinExistence type="inferred from homology"/>
<dbReference type="PANTHER" id="PTHR11576">
    <property type="entry name" value="ZONA PELLUCIDA SPERM-BINDING PROTEIN 3"/>
    <property type="match status" value="1"/>
</dbReference>
<dbReference type="GO" id="GO:0005886">
    <property type="term" value="C:plasma membrane"/>
    <property type="evidence" value="ECO:0007669"/>
    <property type="project" value="UniProtKB-SubCell"/>
</dbReference>
<evidence type="ECO:0000256" key="5">
    <source>
        <dbReference type="ARBA" id="ARBA00022525"/>
    </source>
</evidence>
<dbReference type="GO" id="GO:0007339">
    <property type="term" value="P:binding of sperm to zona pellucida"/>
    <property type="evidence" value="ECO:0007669"/>
    <property type="project" value="UniProtKB-UniRule"/>
</dbReference>
<dbReference type="PRINTS" id="PR00023">
    <property type="entry name" value="ZPELLUCIDA"/>
</dbReference>
<keyword evidence="10" id="KW-1133">Transmembrane helix</keyword>
<dbReference type="FunFam" id="2.60.40.4100:FF:000002">
    <property type="entry name" value="Zona pellucida sperm-binding protein 3"/>
    <property type="match status" value="1"/>
</dbReference>
<evidence type="ECO:0000256" key="9">
    <source>
        <dbReference type="ARBA" id="ARBA00022729"/>
    </source>
</evidence>
<sequence>MQGSVWDGRLIKATNLSLGPAACWYTSLNAAENMVTFAAGLHECSSTLQTPDSLVYSTNLSYNPTPASHPVILRTSPAVIPIECHYHRKDNVSSKAIKLTWVPLSSTLSLEERLSFSLMNDDWSTERPFNGFQLGEVMHIQADVSTGNHVDLRLFVDSYVATLSPDRDSSPRYAVLDFNGCLVDGKSVDTPSAFISPRSREDTLQLMVDAFRFAGDASNLV</sequence>
<keyword evidence="5 14" id="KW-0964">Secreted</keyword>
<dbReference type="GO" id="GO:0035805">
    <property type="term" value="C:egg coat"/>
    <property type="evidence" value="ECO:0007669"/>
    <property type="project" value="UniProtKB-SubCell"/>
</dbReference>
<evidence type="ECO:0000259" key="15">
    <source>
        <dbReference type="PROSITE" id="PS51034"/>
    </source>
</evidence>
<keyword evidence="6 14" id="KW-0272">Extracellular matrix</keyword>
<evidence type="ECO:0000256" key="1">
    <source>
        <dbReference type="ARBA" id="ARBA00004498"/>
    </source>
</evidence>
<dbReference type="GO" id="GO:2000344">
    <property type="term" value="P:positive regulation of acrosome reaction"/>
    <property type="evidence" value="ECO:0007669"/>
    <property type="project" value="UniProtKB-UniRule"/>
</dbReference>
<dbReference type="Pfam" id="PF00100">
    <property type="entry name" value="Zona_pellucida"/>
    <property type="match status" value="1"/>
</dbReference>
<comment type="function">
    <text evidence="14">Component of the zona pellucida, an extracellular matrix surrounding oocytes which mediates sperm binding, induction of the acrosome reaction and prevents post-fertilization polyspermy. The zona pellucida is composed of 3 to 4 glycoproteins, ZP1, ZP2, ZP3, and ZP4. ZP3 is essential for sperm binding and zona matrix formation.</text>
</comment>
<evidence type="ECO:0000313" key="16">
    <source>
        <dbReference type="EMBL" id="KAG6923891.1"/>
    </source>
</evidence>
<keyword evidence="12 14" id="KW-1015">Disulfide bond</keyword>
<dbReference type="InterPro" id="IPR048290">
    <property type="entry name" value="ZP_chr"/>
</dbReference>
<dbReference type="PROSITE" id="PS51034">
    <property type="entry name" value="ZP_2"/>
    <property type="match status" value="1"/>
</dbReference>
<evidence type="ECO:0000256" key="13">
    <source>
        <dbReference type="ARBA" id="ARBA00023180"/>
    </source>
</evidence>
<keyword evidence="11" id="KW-0472">Membrane</keyword>
<dbReference type="GO" id="GO:0035803">
    <property type="term" value="P:egg coat formation"/>
    <property type="evidence" value="ECO:0007669"/>
    <property type="project" value="UniProtKB-UniRule"/>
</dbReference>
<evidence type="ECO:0000256" key="2">
    <source>
        <dbReference type="ARBA" id="ARBA00006735"/>
    </source>
</evidence>